<evidence type="ECO:0000313" key="4">
    <source>
        <dbReference type="Proteomes" id="UP001302329"/>
    </source>
</evidence>
<dbReference type="EMBL" id="JAYGHY010000046">
    <property type="protein sequence ID" value="MEA5443351.1"/>
    <property type="molecule type" value="Genomic_DNA"/>
</dbReference>
<dbReference type="GO" id="GO:0032259">
    <property type="term" value="P:methylation"/>
    <property type="evidence" value="ECO:0007669"/>
    <property type="project" value="UniProtKB-KW"/>
</dbReference>
<reference evidence="3 4" key="1">
    <citation type="submission" date="2023-12" db="EMBL/GenBank/DDBJ databases">
        <title>Baltic Sea Cyanobacteria.</title>
        <authorList>
            <person name="Delbaje E."/>
            <person name="Fewer D.P."/>
            <person name="Shishido T.K."/>
        </authorList>
    </citation>
    <scope>NUCLEOTIDE SEQUENCE [LARGE SCALE GENOMIC DNA]</scope>
    <source>
        <strain evidence="3 4">UHCC 0281</strain>
    </source>
</reference>
<dbReference type="GO" id="GO:0008168">
    <property type="term" value="F:methyltransferase activity"/>
    <property type="evidence" value="ECO:0007669"/>
    <property type="project" value="UniProtKB-KW"/>
</dbReference>
<evidence type="ECO:0000259" key="2">
    <source>
        <dbReference type="Pfam" id="PF07669"/>
    </source>
</evidence>
<evidence type="ECO:0000256" key="1">
    <source>
        <dbReference type="SAM" id="MobiDB-lite"/>
    </source>
</evidence>
<dbReference type="Gene3D" id="3.40.50.150">
    <property type="entry name" value="Vaccinia Virus protein VP39"/>
    <property type="match status" value="1"/>
</dbReference>
<comment type="caution">
    <text evidence="3">The sequence shown here is derived from an EMBL/GenBank/DDBJ whole genome shotgun (WGS) entry which is preliminary data.</text>
</comment>
<gene>
    <name evidence="3" type="ORF">VB739_12370</name>
</gene>
<feature type="compositionally biased region" description="Acidic residues" evidence="1">
    <location>
        <begin position="564"/>
        <end position="573"/>
    </location>
</feature>
<keyword evidence="4" id="KW-1185">Reference proteome</keyword>
<dbReference type="InterPro" id="IPR029063">
    <property type="entry name" value="SAM-dependent_MTases_sf"/>
</dbReference>
<organism evidence="3 4">
    <name type="scientific">Cyanobium gracile UHCC 0281</name>
    <dbReference type="NCBI Taxonomy" id="3110309"/>
    <lineage>
        <taxon>Bacteria</taxon>
        <taxon>Bacillati</taxon>
        <taxon>Cyanobacteriota</taxon>
        <taxon>Cyanophyceae</taxon>
        <taxon>Synechococcales</taxon>
        <taxon>Prochlorococcaceae</taxon>
        <taxon>Cyanobium</taxon>
    </lineage>
</organism>
<name>A0ABU5SY04_9CYAN</name>
<dbReference type="PROSITE" id="PS00092">
    <property type="entry name" value="N6_MTASE"/>
    <property type="match status" value="1"/>
</dbReference>
<dbReference type="Proteomes" id="UP001302329">
    <property type="component" value="Unassembled WGS sequence"/>
</dbReference>
<proteinExistence type="predicted"/>
<dbReference type="InterPro" id="IPR011639">
    <property type="entry name" value="MethylTrfase_TaqI-like_dom"/>
</dbReference>
<dbReference type="SUPFAM" id="SSF53335">
    <property type="entry name" value="S-adenosyl-L-methionine-dependent methyltransferases"/>
    <property type="match status" value="1"/>
</dbReference>
<feature type="region of interest" description="Disordered" evidence="1">
    <location>
        <begin position="1"/>
        <end position="21"/>
    </location>
</feature>
<keyword evidence="3" id="KW-0808">Transferase</keyword>
<protein>
    <submittedName>
        <fullName evidence="3">Eco57I restriction-modification methylase domain-containing protein</fullName>
    </submittedName>
</protein>
<sequence>MSAAPKPAPTTASVTESVSESTIGIGATRARHVPDILDVIAALSSDAVPTPPVLARALLDLLPGEVWTNPEYRWLDPATKSGSILREIARRLMAGLAEWEPDPEARADHILRYMLFGTAVTQVHGEMSRRSVYVSRDASSKYAAVNFDAPDGNLPFVPAAHDYPTNKDGKASGPCKVCGAPLSLERGDTRENYAYAFIHGAYPTEEMKDMQFDVIVGNPPYQIQTSGHGAQASTIYHRFVQRAIALEPKYVAMITPARWFTGGFGLDEFRASMINDRRLRAIVDNPKLFDCFPGVEIKGGVSYFLWDRDHDGDCEFSTRINGQIVSTSNRDLRGGDGIVIRDNRAVPIVERLRPAFEKASAEQACAQLKYFGVQMLTNYSGSTPEAFDGAIPLIYNSHIGYSRPDQIERNHHAIASYKVLIPMAGDGHGREVSYVLGEPIALAPGSACTMSYLIAGMFKTKTETKNYANYLATKFVRFLVLQRKVTQHMTAERFRFVPMLDMKRPWTDEDLYEHFGLTKNERAYIEETIHPRDVVLSLDSPIPASHLPGGAKYRAPGKEREQAEVESDSEDYA</sequence>
<evidence type="ECO:0000313" key="3">
    <source>
        <dbReference type="EMBL" id="MEA5443351.1"/>
    </source>
</evidence>
<accession>A0ABU5SY04</accession>
<dbReference type="RefSeq" id="WP_323357350.1">
    <property type="nucleotide sequence ID" value="NZ_JAYGHY010000046.1"/>
</dbReference>
<dbReference type="Pfam" id="PF07669">
    <property type="entry name" value="Eco57I"/>
    <property type="match status" value="1"/>
</dbReference>
<keyword evidence="3" id="KW-0489">Methyltransferase</keyword>
<dbReference type="InterPro" id="IPR002052">
    <property type="entry name" value="DNA_methylase_N6_adenine_CS"/>
</dbReference>
<feature type="region of interest" description="Disordered" evidence="1">
    <location>
        <begin position="545"/>
        <end position="573"/>
    </location>
</feature>
<feature type="domain" description="Type II methyltransferase M.TaqI-like" evidence="2">
    <location>
        <begin position="115"/>
        <end position="292"/>
    </location>
</feature>